<dbReference type="GO" id="GO:0016837">
    <property type="term" value="F:carbon-oxygen lyase activity, acting on polysaccharides"/>
    <property type="evidence" value="ECO:0007669"/>
    <property type="project" value="UniProtKB-ARBA"/>
</dbReference>
<evidence type="ECO:0000259" key="7">
    <source>
        <dbReference type="Pfam" id="PF02368"/>
    </source>
</evidence>
<evidence type="ECO:0000256" key="2">
    <source>
        <dbReference type="ARBA" id="ARBA00022729"/>
    </source>
</evidence>
<dbReference type="Pfam" id="PF02278">
    <property type="entry name" value="Lyase_8"/>
    <property type="match status" value="1"/>
</dbReference>
<evidence type="ECO:0000259" key="9">
    <source>
        <dbReference type="Pfam" id="PF08124"/>
    </source>
</evidence>
<feature type="signal peptide" evidence="5">
    <location>
        <begin position="1"/>
        <end position="26"/>
    </location>
</feature>
<keyword evidence="11" id="KW-1185">Reference proteome</keyword>
<comment type="similarity">
    <text evidence="1">Belongs to the polysaccharide lyase 8 family.</text>
</comment>
<dbReference type="GO" id="GO:0005576">
    <property type="term" value="C:extracellular region"/>
    <property type="evidence" value="ECO:0007669"/>
    <property type="project" value="InterPro"/>
</dbReference>
<keyword evidence="2 5" id="KW-0732">Signal</keyword>
<dbReference type="CDD" id="cd01083">
    <property type="entry name" value="GAG_Lyase"/>
    <property type="match status" value="1"/>
</dbReference>
<dbReference type="Proteomes" id="UP000215694">
    <property type="component" value="Unassembled WGS sequence"/>
</dbReference>
<dbReference type="SUPFAM" id="SSF48230">
    <property type="entry name" value="Chondroitin AC/alginate lyase"/>
    <property type="match status" value="1"/>
</dbReference>
<feature type="domain" description="Polysaccharide lyase family 8 central" evidence="6">
    <location>
        <begin position="776"/>
        <end position="1041"/>
    </location>
</feature>
<evidence type="ECO:0000313" key="11">
    <source>
        <dbReference type="Proteomes" id="UP000215694"/>
    </source>
</evidence>
<feature type="active site" evidence="4">
    <location>
        <position position="692"/>
    </location>
</feature>
<proteinExistence type="inferred from homology"/>
<feature type="chain" id="PRO_5038555624" description="Hyaluronate lyase" evidence="5">
    <location>
        <begin position="27"/>
        <end position="1256"/>
    </location>
</feature>
<organism evidence="10 11">
    <name type="scientific">Romboutsia weinsteinii</name>
    <dbReference type="NCBI Taxonomy" id="2020949"/>
    <lineage>
        <taxon>Bacteria</taxon>
        <taxon>Bacillati</taxon>
        <taxon>Bacillota</taxon>
        <taxon>Clostridia</taxon>
        <taxon>Peptostreptococcales</taxon>
        <taxon>Peptostreptococcaceae</taxon>
        <taxon>Romboutsia</taxon>
    </lineage>
</organism>
<evidence type="ECO:0000256" key="4">
    <source>
        <dbReference type="PIRSR" id="PIRSR638970-1"/>
    </source>
</evidence>
<evidence type="ECO:0008006" key="12">
    <source>
        <dbReference type="Google" id="ProtNLM"/>
    </source>
</evidence>
<evidence type="ECO:0000259" key="6">
    <source>
        <dbReference type="Pfam" id="PF02278"/>
    </source>
</evidence>
<gene>
    <name evidence="10" type="ORF">CHL78_001430</name>
</gene>
<dbReference type="InterPro" id="IPR011071">
    <property type="entry name" value="Lyase_8-like_C"/>
</dbReference>
<dbReference type="InterPro" id="IPR011013">
    <property type="entry name" value="Gal_mutarotase_sf_dom"/>
</dbReference>
<accession>A0A371J9M8</accession>
<dbReference type="Pfam" id="PF02884">
    <property type="entry name" value="Lyase_8_C"/>
    <property type="match status" value="1"/>
</dbReference>
<protein>
    <recommendedName>
        <fullName evidence="12">Hyaluronate lyase</fullName>
    </recommendedName>
</protein>
<dbReference type="SUPFAM" id="SSF74650">
    <property type="entry name" value="Galactose mutarotase-like"/>
    <property type="match status" value="1"/>
</dbReference>
<dbReference type="SUPFAM" id="SSF49863">
    <property type="entry name" value="Hyaluronate lyase-like, C-terminal domain"/>
    <property type="match status" value="1"/>
</dbReference>
<dbReference type="Gene3D" id="2.70.98.10">
    <property type="match status" value="1"/>
</dbReference>
<dbReference type="EMBL" id="NOJY02000002">
    <property type="protein sequence ID" value="RDY29387.1"/>
    <property type="molecule type" value="Genomic_DNA"/>
</dbReference>
<dbReference type="Gene3D" id="2.60.40.10">
    <property type="entry name" value="Immunoglobulins"/>
    <property type="match status" value="1"/>
</dbReference>
<dbReference type="PANTHER" id="PTHR38481">
    <property type="entry name" value="HYALURONATE LYASE"/>
    <property type="match status" value="1"/>
</dbReference>
<dbReference type="SUPFAM" id="SSF49785">
    <property type="entry name" value="Galactose-binding domain-like"/>
    <property type="match status" value="1"/>
</dbReference>
<name>A0A371J9M8_9FIRM</name>
<reference evidence="10 11" key="1">
    <citation type="journal article" date="2017" name="Genome Announc.">
        <title>Draft Genome Sequence of Romboutsia weinsteinii sp. nov. Strain CCRI-19649(T) Isolated from Surface Water.</title>
        <authorList>
            <person name="Maheux A.F."/>
            <person name="Boudreau D.K."/>
            <person name="Berube E."/>
            <person name="Boissinot M."/>
            <person name="Cantin P."/>
            <person name="Raymond F."/>
            <person name="Corbeil J."/>
            <person name="Omar R.F."/>
            <person name="Bergeron M.G."/>
        </authorList>
    </citation>
    <scope>NUCLEOTIDE SEQUENCE [LARGE SCALE GENOMIC DNA]</scope>
    <source>
        <strain evidence="10 11">CCRI-19649</strain>
    </source>
</reference>
<dbReference type="Gene3D" id="2.60.220.10">
    <property type="entry name" value="Polysaccharide lyase family 8-like, C-terminal"/>
    <property type="match status" value="1"/>
</dbReference>
<dbReference type="Gene3D" id="2.60.40.1080">
    <property type="match status" value="1"/>
</dbReference>
<dbReference type="GO" id="GO:0030246">
    <property type="term" value="F:carbohydrate binding"/>
    <property type="evidence" value="ECO:0007669"/>
    <property type="project" value="InterPro"/>
</dbReference>
<dbReference type="Pfam" id="PF02368">
    <property type="entry name" value="Big_2"/>
    <property type="match status" value="1"/>
</dbReference>
<dbReference type="Gene3D" id="1.50.10.100">
    <property type="entry name" value="Chondroitin AC/alginate lyase"/>
    <property type="match status" value="1"/>
</dbReference>
<dbReference type="InterPro" id="IPR012970">
    <property type="entry name" value="Lyase_8_alpha_N"/>
</dbReference>
<sequence>MNKIRKNKKLYTKLTAVLLANNFILATPMTIMGYNSPNASIASSENSEYKLLDLNGDFEELHTITDSFASFWKDGTKPQKWDIRKHSSSTNDMLGEIITEDVKSGEKAVKINLNQSTGFFQTETNIVGGKEYEISSWIKAQDLNTNCSNTSHKAVALRVEHIDSKNNVLKRTDLHTISETTDWKEYKASIKAEKDAVKLKLVLVFDTGLHTGVSGSVIVDNLTIDEKEIIPTGITLSTSNLEITPGSTGKIDYEISPIEASQEEIVWTSSDENILEINNGEFKGISEGEATVTATLKNYQNIQAQCNVKVSNEIKIDKVEFEKDEIHLDNGKNYIIKTKAFPNYATEEFSLEIDNEDIAVIKDGVVISRGVGNTFIVAKNSSGDEVGRFNLVVNNYKEDIYDELAQKIKNSLVPNHLLSVSNEDDMNSVNNIVNKAKDYWTTMNKDESKNYLWEDLKDSTNSNNITKSFERLLEMAKAYHLEGSDIKENIDLMKDITYGIDWMMKNRYNKSYYNNWWDWQIGAPQKLTELMVLAKDYITSEKINEYVDIISFYVPNARDQWQGNTTKPGVIATKTTGANRLDMCQVMIYKSILGKNSEKLEEASVDVLPELKYVASGDGFYTDGSIIQHGALPYTGTYGAILLSGIGKVNYMLEGTEWSLPDEKVEMIYDVIEKSFEPLVYKGLMMDMVSGRSISRATGQDINNGEGVMKSIVKYYIPAADKEKSEELKSMVKYWIKENDAKDILKNTNDLEFKVMANKIVNDSSVSLRGELIGHYNYANMDRMVHRSKGFVFGTSMYSTRTYMHEGNMNKENLKGFHTADGMTYLYNGDLEQYSKGFWPTVDPYRLPGTTVDTLKLADGAGGQNSRGSQDWVGGSAIDKKYGAYGMYLDKSKDKGYVMDLQAKKSWFTFDDEVVALGAGISSSKDRNIETIVENRRLSEAGNEEFTVDDKAEIKNIGDQESKQEVSWAHIKGNKENTDIGYYFPSKASVNILRDHREGNWQDINGAQANKVEENNFLTMWIDHGVNPSDANYSYVLLPNKSSKEVKYYNENPDIEVLSNTKDVQAVRENKLKITEANFWEDNKSIDFISVDKKSSVMVKEENGKLKVSLSDPTMKNNGVVRVTLDKEIEGVISKDERVNIIESSDKLILEINVADTKGASIDAEFKIKEVKELKAPTNIKVDYKNKKKITVTWDNPNNKKDVKYYEIYIDGKLRDKANNEKIQLKLDNGEYILNLVSVDKKGNKSNFSENFTIKF</sequence>
<dbReference type="InterPro" id="IPR014718">
    <property type="entry name" value="GH-type_carb-bd"/>
</dbReference>
<dbReference type="AlphaFoldDB" id="A0A371J9M8"/>
<evidence type="ECO:0000313" key="10">
    <source>
        <dbReference type="EMBL" id="RDY29387.1"/>
    </source>
</evidence>
<dbReference type="InterPro" id="IPR003159">
    <property type="entry name" value="Lyase_8_central_dom"/>
</dbReference>
<feature type="domain" description="Polysaccharide lyase family 8 C-terminal" evidence="8">
    <location>
        <begin position="1056"/>
        <end position="1119"/>
    </location>
</feature>
<dbReference type="RefSeq" id="WP_094367728.1">
    <property type="nucleotide sequence ID" value="NZ_NOJY02000002.1"/>
</dbReference>
<dbReference type="InterPro" id="IPR008929">
    <property type="entry name" value="Chondroitin_lyas"/>
</dbReference>
<keyword evidence="3" id="KW-0456">Lyase</keyword>
<dbReference type="SUPFAM" id="SSF49373">
    <property type="entry name" value="Invasin/intimin cell-adhesion fragments"/>
    <property type="match status" value="1"/>
</dbReference>
<evidence type="ECO:0000259" key="8">
    <source>
        <dbReference type="Pfam" id="PF02884"/>
    </source>
</evidence>
<dbReference type="Pfam" id="PF08124">
    <property type="entry name" value="Lyase_8_N"/>
    <property type="match status" value="1"/>
</dbReference>
<dbReference type="GO" id="GO:0005975">
    <property type="term" value="P:carbohydrate metabolic process"/>
    <property type="evidence" value="ECO:0007669"/>
    <property type="project" value="InterPro"/>
</dbReference>
<comment type="caution">
    <text evidence="10">The sequence shown here is derived from an EMBL/GenBank/DDBJ whole genome shotgun (WGS) entry which is preliminary data.</text>
</comment>
<evidence type="ECO:0000256" key="1">
    <source>
        <dbReference type="ARBA" id="ARBA00006699"/>
    </source>
</evidence>
<evidence type="ECO:0000256" key="5">
    <source>
        <dbReference type="SAM" id="SignalP"/>
    </source>
</evidence>
<dbReference type="InterPro" id="IPR038970">
    <property type="entry name" value="Lyase_8"/>
</dbReference>
<feature type="active site" evidence="4">
    <location>
        <position position="629"/>
    </location>
</feature>
<dbReference type="InterPro" id="IPR008979">
    <property type="entry name" value="Galactose-bd-like_sf"/>
</dbReference>
<dbReference type="Gene3D" id="2.60.120.260">
    <property type="entry name" value="Galactose-binding domain-like"/>
    <property type="match status" value="1"/>
</dbReference>
<dbReference type="InterPro" id="IPR003343">
    <property type="entry name" value="Big_2"/>
</dbReference>
<dbReference type="InterPro" id="IPR013783">
    <property type="entry name" value="Ig-like_fold"/>
</dbReference>
<feature type="domain" description="Polysaccharide lyase 8 N-terminal alpha-helical" evidence="9">
    <location>
        <begin position="418"/>
        <end position="733"/>
    </location>
</feature>
<dbReference type="InterPro" id="IPR004103">
    <property type="entry name" value="Lyase_8_C"/>
</dbReference>
<dbReference type="OrthoDB" id="6636047at2"/>
<dbReference type="InterPro" id="IPR008964">
    <property type="entry name" value="Invasin/intimin_cell_adhesion"/>
</dbReference>
<dbReference type="PANTHER" id="PTHR38481:SF1">
    <property type="entry name" value="HYALURONATE LYASE"/>
    <property type="match status" value="1"/>
</dbReference>
<evidence type="ECO:0000256" key="3">
    <source>
        <dbReference type="ARBA" id="ARBA00023239"/>
    </source>
</evidence>
<feature type="domain" description="BIG2" evidence="7">
    <location>
        <begin position="232"/>
        <end position="307"/>
    </location>
</feature>
<feature type="active site" evidence="4">
    <location>
        <position position="638"/>
    </location>
</feature>